<evidence type="ECO:0000256" key="1">
    <source>
        <dbReference type="SAM" id="MobiDB-lite"/>
    </source>
</evidence>
<proteinExistence type="predicted"/>
<dbReference type="AlphaFoldDB" id="A0A7S1X5Z3"/>
<name>A0A7S1X5Z3_9CHLO</name>
<evidence type="ECO:0000313" key="2">
    <source>
        <dbReference type="EMBL" id="CAD9210778.1"/>
    </source>
</evidence>
<feature type="region of interest" description="Disordered" evidence="1">
    <location>
        <begin position="78"/>
        <end position="225"/>
    </location>
</feature>
<sequence>MQICRKTTVYGFGSDQPNPAYRDEYPGKRLPFVPYHYFTGHQSRKEGMPVHSWPTEEKLLTALHFAGHLTYCRPELRERGSEGRRHNRNCGLQTRRASGSPGSVSYRGRGDRSKSMKKRKNVEATGVKNISIMSSRSGGSGGEKDNSGAAPVKGVERASENKSRQVGEQWQEAIKDSPPSSSSTAFRPRSKGPGHRGRRSGESKLRQSHGDEAHLSRQDSGTDVL</sequence>
<accession>A0A7S1X5Z3</accession>
<dbReference type="Gene3D" id="3.90.1480.20">
    <property type="entry name" value="Glycosyl transferase family 29"/>
    <property type="match status" value="1"/>
</dbReference>
<reference evidence="2" key="1">
    <citation type="submission" date="2021-01" db="EMBL/GenBank/DDBJ databases">
        <authorList>
            <person name="Corre E."/>
            <person name="Pelletier E."/>
            <person name="Niang G."/>
            <person name="Scheremetjew M."/>
            <person name="Finn R."/>
            <person name="Kale V."/>
            <person name="Holt S."/>
            <person name="Cochrane G."/>
            <person name="Meng A."/>
            <person name="Brown T."/>
            <person name="Cohen L."/>
        </authorList>
    </citation>
    <scope>NUCLEOTIDE SEQUENCE</scope>
    <source>
        <strain evidence="2">PLY429</strain>
    </source>
</reference>
<feature type="compositionally biased region" description="Basic residues" evidence="1">
    <location>
        <begin position="188"/>
        <end position="198"/>
    </location>
</feature>
<dbReference type="InterPro" id="IPR038578">
    <property type="entry name" value="GT29-like_sf"/>
</dbReference>
<gene>
    <name evidence="2" type="ORF">TCHU04912_LOCUS13017</name>
</gene>
<dbReference type="EMBL" id="HBGG01025122">
    <property type="protein sequence ID" value="CAD9210778.1"/>
    <property type="molecule type" value="Transcribed_RNA"/>
</dbReference>
<feature type="compositionally biased region" description="Basic and acidic residues" evidence="1">
    <location>
        <begin position="199"/>
        <end position="217"/>
    </location>
</feature>
<protein>
    <submittedName>
        <fullName evidence="2">Uncharacterized protein</fullName>
    </submittedName>
</protein>
<feature type="compositionally biased region" description="Polar residues" evidence="1">
    <location>
        <begin position="90"/>
        <end position="103"/>
    </location>
</feature>
<organism evidence="2">
    <name type="scientific">Tetraselmis chuii</name>
    <dbReference type="NCBI Taxonomy" id="63592"/>
    <lineage>
        <taxon>Eukaryota</taxon>
        <taxon>Viridiplantae</taxon>
        <taxon>Chlorophyta</taxon>
        <taxon>core chlorophytes</taxon>
        <taxon>Chlorodendrophyceae</taxon>
        <taxon>Chlorodendrales</taxon>
        <taxon>Chlorodendraceae</taxon>
        <taxon>Tetraselmis</taxon>
    </lineage>
</organism>
<feature type="compositionally biased region" description="Basic and acidic residues" evidence="1">
    <location>
        <begin position="154"/>
        <end position="165"/>
    </location>
</feature>